<keyword evidence="11 22" id="KW-0479">Metal-binding</keyword>
<evidence type="ECO:0000256" key="9">
    <source>
        <dbReference type="ARBA" id="ARBA00022679"/>
    </source>
</evidence>
<proteinExistence type="inferred from homology"/>
<dbReference type="PROSITE" id="PS51695">
    <property type="entry name" value="SEDOLISIN"/>
    <property type="match status" value="1"/>
</dbReference>
<feature type="compositionally biased region" description="Polar residues" evidence="23">
    <location>
        <begin position="657"/>
        <end position="666"/>
    </location>
</feature>
<feature type="binding site" evidence="22">
    <location>
        <position position="556"/>
    </location>
    <ligand>
        <name>Ca(2+)</name>
        <dbReference type="ChEBI" id="CHEBI:29108"/>
    </ligand>
</feature>
<keyword evidence="20" id="KW-0539">Nucleus</keyword>
<dbReference type="InterPro" id="IPR015366">
    <property type="entry name" value="S53_propep"/>
</dbReference>
<evidence type="ECO:0000256" key="2">
    <source>
        <dbReference type="ARBA" id="ARBA00002451"/>
    </source>
</evidence>
<dbReference type="SUPFAM" id="SSF54897">
    <property type="entry name" value="Protease propeptides/inhibitors"/>
    <property type="match status" value="1"/>
</dbReference>
<evidence type="ECO:0000256" key="21">
    <source>
        <dbReference type="PROSITE-ProRule" id="PRU01016"/>
    </source>
</evidence>
<evidence type="ECO:0000256" key="4">
    <source>
        <dbReference type="ARBA" id="ARBA00004239"/>
    </source>
</evidence>
<dbReference type="GO" id="GO:0046872">
    <property type="term" value="F:metal ion binding"/>
    <property type="evidence" value="ECO:0007669"/>
    <property type="project" value="UniProtKB-UniRule"/>
</dbReference>
<comment type="subcellular location">
    <subcellularLocation>
        <location evidence="3">Nucleus</location>
    </subcellularLocation>
    <subcellularLocation>
        <location evidence="4">Secreted</location>
        <location evidence="4">Extracellular space</location>
    </subcellularLocation>
</comment>
<keyword evidence="16" id="KW-0843">Virulence</keyword>
<keyword evidence="10 21" id="KW-0949">S-adenosyl-L-methionine</keyword>
<dbReference type="InterPro" id="IPR030400">
    <property type="entry name" value="Sedolisin_dom"/>
</dbReference>
<dbReference type="GO" id="GO:0004252">
    <property type="term" value="F:serine-type endopeptidase activity"/>
    <property type="evidence" value="ECO:0007669"/>
    <property type="project" value="UniProtKB-UniRule"/>
</dbReference>
<evidence type="ECO:0000256" key="7">
    <source>
        <dbReference type="ARBA" id="ARBA00022603"/>
    </source>
</evidence>
<dbReference type="GO" id="GO:0003682">
    <property type="term" value="F:chromatin binding"/>
    <property type="evidence" value="ECO:0007669"/>
    <property type="project" value="InterPro"/>
</dbReference>
<dbReference type="InterPro" id="IPR036852">
    <property type="entry name" value="Peptidase_S8/S53_dom_sf"/>
</dbReference>
<comment type="caution">
    <text evidence="27">The sequence shown here is derived from an EMBL/GenBank/DDBJ whole genome shotgun (WGS) entry which is preliminary data.</text>
</comment>
<dbReference type="InterPro" id="IPR000209">
    <property type="entry name" value="Peptidase_S8/S53_dom"/>
</dbReference>
<accession>A0A8H3YK86</accession>
<dbReference type="Pfam" id="PF09286">
    <property type="entry name" value="Pro-kuma_activ"/>
    <property type="match status" value="1"/>
</dbReference>
<evidence type="ECO:0000256" key="14">
    <source>
        <dbReference type="ARBA" id="ARBA00022825"/>
    </source>
</evidence>
<keyword evidence="19" id="KW-0325">Glycoprotein</keyword>
<evidence type="ECO:0000256" key="15">
    <source>
        <dbReference type="ARBA" id="ARBA00022837"/>
    </source>
</evidence>
<dbReference type="EC" id="3.4.14.10" evidence="5"/>
<evidence type="ECO:0000259" key="26">
    <source>
        <dbReference type="PROSITE" id="PS51695"/>
    </source>
</evidence>
<dbReference type="SMART" id="SM00944">
    <property type="entry name" value="Pro-kuma_activ"/>
    <property type="match status" value="1"/>
</dbReference>
<feature type="binding site" evidence="22">
    <location>
        <position position="557"/>
    </location>
    <ligand>
        <name>Ca(2+)</name>
        <dbReference type="ChEBI" id="CHEBI:29108"/>
    </ligand>
</feature>
<dbReference type="Pfam" id="PF00082">
    <property type="entry name" value="Peptidase_S8"/>
    <property type="match status" value="1"/>
</dbReference>
<dbReference type="FunFam" id="3.40.50.200:FF:000015">
    <property type="entry name" value="Tripeptidyl peptidase A"/>
    <property type="match status" value="1"/>
</dbReference>
<evidence type="ECO:0000256" key="20">
    <source>
        <dbReference type="ARBA" id="ARBA00023242"/>
    </source>
</evidence>
<keyword evidence="18" id="KW-0865">Zymogen</keyword>
<dbReference type="Proteomes" id="UP000433883">
    <property type="component" value="Unassembled WGS sequence"/>
</dbReference>
<comment type="catalytic activity">
    <reaction evidence="1">
        <text>Release of an N-terminal tripeptide from a polypeptide.</text>
        <dbReference type="EC" id="3.4.14.10"/>
    </reaction>
</comment>
<keyword evidence="12 24" id="KW-0732">Signal</keyword>
<reference evidence="27 28" key="1">
    <citation type="submission" date="2019-11" db="EMBL/GenBank/DDBJ databases">
        <title>Venturia inaequalis Genome Resource.</title>
        <authorList>
            <person name="Lichtner F.J."/>
        </authorList>
    </citation>
    <scope>NUCLEOTIDE SEQUENCE [LARGE SCALE GENOMIC DNA]</scope>
    <source>
        <strain evidence="27">Bline_iso_100314</strain>
    </source>
</reference>
<evidence type="ECO:0000256" key="23">
    <source>
        <dbReference type="SAM" id="MobiDB-lite"/>
    </source>
</evidence>
<keyword evidence="14 22" id="KW-0720">Serine protease</keyword>
<dbReference type="EMBL" id="WNWQ01000967">
    <property type="protein sequence ID" value="KAE9962783.1"/>
    <property type="molecule type" value="Genomic_DNA"/>
</dbReference>
<evidence type="ECO:0000256" key="13">
    <source>
        <dbReference type="ARBA" id="ARBA00022801"/>
    </source>
</evidence>
<dbReference type="CDD" id="cd04056">
    <property type="entry name" value="Peptidases_S53"/>
    <property type="match status" value="1"/>
</dbReference>
<evidence type="ECO:0000256" key="18">
    <source>
        <dbReference type="ARBA" id="ARBA00023145"/>
    </source>
</evidence>
<dbReference type="InterPro" id="IPR029063">
    <property type="entry name" value="SAM-dependent_MTases_sf"/>
</dbReference>
<comment type="cofactor">
    <cofactor evidence="22">
        <name>Ca(2+)</name>
        <dbReference type="ChEBI" id="CHEBI:29108"/>
    </cofactor>
    <text evidence="22">Binds 1 Ca(2+) ion per subunit.</text>
</comment>
<dbReference type="Gene3D" id="2.30.30.490">
    <property type="match status" value="1"/>
</dbReference>
<evidence type="ECO:0000256" key="1">
    <source>
        <dbReference type="ARBA" id="ARBA00001910"/>
    </source>
</evidence>
<evidence type="ECO:0000259" key="25">
    <source>
        <dbReference type="PROSITE" id="PS51038"/>
    </source>
</evidence>
<dbReference type="GO" id="GO:0032259">
    <property type="term" value="P:methylation"/>
    <property type="evidence" value="ECO:0007669"/>
    <property type="project" value="UniProtKB-KW"/>
</dbReference>
<dbReference type="PROSITE" id="PS51679">
    <property type="entry name" value="SAM_MT_C5"/>
    <property type="match status" value="1"/>
</dbReference>
<feature type="domain" description="BAH" evidence="25">
    <location>
        <begin position="1087"/>
        <end position="1211"/>
    </location>
</feature>
<dbReference type="Gene3D" id="3.40.50.200">
    <property type="entry name" value="Peptidase S8/S53 domain"/>
    <property type="match status" value="1"/>
</dbReference>
<evidence type="ECO:0000256" key="5">
    <source>
        <dbReference type="ARBA" id="ARBA00012462"/>
    </source>
</evidence>
<keyword evidence="17" id="KW-0238">DNA-binding</keyword>
<dbReference type="GO" id="GO:0005576">
    <property type="term" value="C:extracellular region"/>
    <property type="evidence" value="ECO:0007669"/>
    <property type="project" value="UniProtKB-SubCell"/>
</dbReference>
<feature type="binding site" evidence="22">
    <location>
        <position position="590"/>
    </location>
    <ligand>
        <name>Ca(2+)</name>
        <dbReference type="ChEBI" id="CHEBI:29108"/>
    </ligand>
</feature>
<dbReference type="InterPro" id="IPR043151">
    <property type="entry name" value="BAH_sf"/>
</dbReference>
<dbReference type="GO" id="GO:0008168">
    <property type="term" value="F:methyltransferase activity"/>
    <property type="evidence" value="ECO:0007669"/>
    <property type="project" value="UniProtKB-KW"/>
</dbReference>
<evidence type="ECO:0000256" key="12">
    <source>
        <dbReference type="ARBA" id="ARBA00022729"/>
    </source>
</evidence>
<dbReference type="PROSITE" id="PS00094">
    <property type="entry name" value="C5_MTASE_1"/>
    <property type="match status" value="1"/>
</dbReference>
<comment type="function">
    <text evidence="2">Secreted tripeptidyl-peptidase which degrades proteins at acidic pHs and is involved in virulence.</text>
</comment>
<evidence type="ECO:0000256" key="22">
    <source>
        <dbReference type="PROSITE-ProRule" id="PRU01032"/>
    </source>
</evidence>
<dbReference type="GO" id="GO:0003677">
    <property type="term" value="F:DNA binding"/>
    <property type="evidence" value="ECO:0007669"/>
    <property type="project" value="UniProtKB-KW"/>
</dbReference>
<dbReference type="Pfam" id="PF00145">
    <property type="entry name" value="DNA_methylase"/>
    <property type="match status" value="1"/>
</dbReference>
<dbReference type="SUPFAM" id="SSF52743">
    <property type="entry name" value="Subtilisin-like"/>
    <property type="match status" value="1"/>
</dbReference>
<evidence type="ECO:0000256" key="10">
    <source>
        <dbReference type="ARBA" id="ARBA00022691"/>
    </source>
</evidence>
<evidence type="ECO:0000256" key="17">
    <source>
        <dbReference type="ARBA" id="ARBA00023125"/>
    </source>
</evidence>
<evidence type="ECO:0000256" key="16">
    <source>
        <dbReference type="ARBA" id="ARBA00023026"/>
    </source>
</evidence>
<feature type="active site" description="Charge relay system" evidence="22">
    <location>
        <position position="298"/>
    </location>
</feature>
<evidence type="ECO:0000256" key="19">
    <source>
        <dbReference type="ARBA" id="ARBA00023180"/>
    </source>
</evidence>
<dbReference type="InterPro" id="IPR050819">
    <property type="entry name" value="Tripeptidyl-peptidase_I"/>
</dbReference>
<dbReference type="GO" id="GO:0008240">
    <property type="term" value="F:tripeptidyl-peptidase activity"/>
    <property type="evidence" value="ECO:0007669"/>
    <property type="project" value="UniProtKB-EC"/>
</dbReference>
<dbReference type="Gene3D" id="3.40.50.150">
    <property type="entry name" value="Vaccinia Virus protein VP39"/>
    <property type="match status" value="1"/>
</dbReference>
<evidence type="ECO:0000256" key="11">
    <source>
        <dbReference type="ARBA" id="ARBA00022723"/>
    </source>
</evidence>
<evidence type="ECO:0000256" key="24">
    <source>
        <dbReference type="SAM" id="SignalP"/>
    </source>
</evidence>
<dbReference type="PRINTS" id="PR00105">
    <property type="entry name" value="C5METTRFRASE"/>
</dbReference>
<feature type="signal peptide" evidence="24">
    <location>
        <begin position="1"/>
        <end position="20"/>
    </location>
</feature>
<evidence type="ECO:0000256" key="8">
    <source>
        <dbReference type="ARBA" id="ARBA00022670"/>
    </source>
</evidence>
<dbReference type="GO" id="GO:0006508">
    <property type="term" value="P:proteolysis"/>
    <property type="evidence" value="ECO:0007669"/>
    <property type="project" value="UniProtKB-KW"/>
</dbReference>
<feature type="chain" id="PRO_5034896863" description="tripeptidyl-peptidase II" evidence="24">
    <location>
        <begin position="21"/>
        <end position="1934"/>
    </location>
</feature>
<dbReference type="Pfam" id="PF25423">
    <property type="entry name" value="DUF7893"/>
    <property type="match status" value="1"/>
</dbReference>
<keyword evidence="8 22" id="KW-0645">Protease</keyword>
<feature type="binding site" evidence="22">
    <location>
        <position position="588"/>
    </location>
    <ligand>
        <name>Ca(2+)</name>
        <dbReference type="ChEBI" id="CHEBI:29108"/>
    </ligand>
</feature>
<feature type="active site" description="Charge relay system" evidence="22">
    <location>
        <position position="302"/>
    </location>
</feature>
<dbReference type="PANTHER" id="PTHR14218:SF10">
    <property type="entry name" value="PEPTIDASE S53 DOMAIN-CONTAINING PROTEIN"/>
    <property type="match status" value="1"/>
</dbReference>
<evidence type="ECO:0000256" key="3">
    <source>
        <dbReference type="ARBA" id="ARBA00004123"/>
    </source>
</evidence>
<organism evidence="27 28">
    <name type="scientific">Venturia inaequalis</name>
    <name type="common">Apple scab fungus</name>
    <dbReference type="NCBI Taxonomy" id="5025"/>
    <lineage>
        <taxon>Eukaryota</taxon>
        <taxon>Fungi</taxon>
        <taxon>Dikarya</taxon>
        <taxon>Ascomycota</taxon>
        <taxon>Pezizomycotina</taxon>
        <taxon>Dothideomycetes</taxon>
        <taxon>Pleosporomycetidae</taxon>
        <taxon>Venturiales</taxon>
        <taxon>Venturiaceae</taxon>
        <taxon>Venturia</taxon>
    </lineage>
</organism>
<evidence type="ECO:0000256" key="6">
    <source>
        <dbReference type="ARBA" id="ARBA00022525"/>
    </source>
</evidence>
<dbReference type="Gene3D" id="3.90.120.10">
    <property type="entry name" value="DNA Methylase, subunit A, domain 2"/>
    <property type="match status" value="1"/>
</dbReference>
<protein>
    <recommendedName>
        <fullName evidence="5">tripeptidyl-peptidase II</fullName>
        <ecNumber evidence="5">3.4.14.10</ecNumber>
    </recommendedName>
</protein>
<feature type="region of interest" description="Disordered" evidence="23">
    <location>
        <begin position="653"/>
        <end position="684"/>
    </location>
</feature>
<dbReference type="PANTHER" id="PTHR14218">
    <property type="entry name" value="PROTEASE S8 TRIPEPTIDYL PEPTIDASE I CLN2"/>
    <property type="match status" value="1"/>
</dbReference>
<keyword evidence="6" id="KW-0964">Secreted</keyword>
<dbReference type="CDD" id="cd11377">
    <property type="entry name" value="Pro-peptidase_S53"/>
    <property type="match status" value="1"/>
</dbReference>
<gene>
    <name evidence="27" type="ORF">BLS_010018</name>
</gene>
<evidence type="ECO:0000313" key="28">
    <source>
        <dbReference type="Proteomes" id="UP000433883"/>
    </source>
</evidence>
<evidence type="ECO:0000313" key="27">
    <source>
        <dbReference type="EMBL" id="KAE9962783.1"/>
    </source>
</evidence>
<name>A0A8H3YK86_VENIN</name>
<comment type="similarity">
    <text evidence="21">Belongs to the class I-like SAM-binding methyltransferase superfamily. C5-methyltransferase family.</text>
</comment>
<sequence length="1934" mass="214942">MNMKICLALVGLWSSTTALAARQGMQAFERVHSAPQGWKAEGAPDPGARLTFRISLVPESQGLLEETLRQVSDPKSARYGQYLSRDDLRDVMKPSAEGEKAVLDWLTASGISRQKIVMAGNWISFSATTEEANELLDTKFLTYRSTVKPGSTIIRTRNVFLPQSVMQYVQMVHPTTFFPKLQQAASPLVKYSRNVQAASPRVKYARNVQDGNSSIIPCDWKKLPTAQCVKDLYKFGDFVPKKNISGFIGVAGFTGQYPSHSDLDLLVAKTSPWAVGANYTTYSINNGTLTESKPPGGEANLDIQYTVLLTYPMRNTFLSVGGKGQWVADLNFPTPQSNLNEPFLDFFKYLLEEKDASKIPHTISISYAEEEQSTPPTYARTVCDQVAALGARGVSVVTASGDWGAGWSCQTNDGKNTTRFLPIFPASCPWITSVGSTTHHAPEIAIDFSSGGFSDLWPRPWYQKEAVPGFFSQVGDVWKGLYNPNGRGFPDVATYGNGFVVIVDGKEEGIGGTSASAPVMASVVALLNAKRLEDGKPPVGFVNPWLYSLNGKGLTDITGGGSTGCTGQGYNNVTTVKVPYASWNATKGWDAVTGLGTPCHKLRALDIEQTATSLDIVITLEMAVKRDLVFLNATSAGADTVASDNGGLAVRLRRGRSSTSKSSATTPEPAPFKIRHAERSTSNSDVELLHVTDSETDNEDEIVPPMKGQQALLQESRLSATPIQSIRPAVRPIIKLSISDTSGLTSPKSQYNGWKPPLQTTPESVAISSLMTEWHRLRSGDPEAEPDDDAEFELSDFCIYAAERKTANAKNREPGLWDRYVGGLEMMPLHAPRATKGTYPFLFDGILSCGNLTCYVQAVPFGPLSIGGYGIDTHSAKDDIWIQSQFCARSKNQTFYRIRQPRSEYSRYHEAFLWVADLGKHFVDFLQENTDNKRSVHLSHFESEFHGWITQNHGKSIQVQQWLSAFGQMDFRVAVVAYVEHLWTEATDMNDELRRHFLWKEIDPKALSAIPTQISMSAPSDMTVVTPLIFETFKNIYFASRLEIRVAIDPVVKAIWRARKKALGFMTDEYSKSALNAPEPVLKPVPKAIRPGDVVGIKRDTEDTHATSWGGTTSQTWFAYVRAVRKDKAGKFLDITWLYRPEDTTLSNMTYPFKNELFMSDHCNCGERTFRAEEVTCTISVNWYPHEIPASDTYFVRQKYFTKEHAFVTITPNDFACTCEKRIDVYEQAVLTYKIQDTILVESAPAHHRLDPFVIIDFSQKTRQIQVRQLLRAQEQESAAVEDPAANELIWTDRFMLISPETIKRRCHIRFAPPGGQVPELYRRGGQADLFTITHRLVRRKDKDTIHPLETYYPGPMIEGIDFGIKLDRSAMNLLSLFSGGGNFDRGLEEGGCVSTKWAVEWNSFAAHTYKANCKDPDTQIFLGSVDEFLARAIDGKTSRLVPQIGEVDCICGGSPCQGFSMMQSNTQSTQSLTNASKVASVAAYIDHYRPSYALLENVVSMTRPLGPKKENVFSQLLCALVAMGYQVQQFNLDAWSFGDPQSRSRLFVSITAPGLVPMPHPHLTHSHPPGKGKRRLGKAVNGQSFGERSFDIAPLKFVTAKEATRDLPNIGDGHVLTCIRYPDHRQHTRQRALLRSIMKFIPTNPPGMNLVRTIKSNKYVIAKPIMDYFKRQSDLRRLDGSNSMCRVNGDGVFPTVVTKLAPEDGKAGRGLHWTQPRTQTLLEARRAQGFLDHEPLIGLTSTQWKIVGNSVARSVSLALGMSLRKAWLDNPEHLVRRVTNTQPIKLSMEQEMHVEETDTAHRPSETIPRPLSRPVALQPVVLVTAPPSFDPANYKTYDEGEVETEQWTDAEIGHTAGETSLAPHDQEDQWSGVDDMIADVLGSLPVEDEDGAIAAEAQAQQEVAIEPVDTSEVFYEVQEYMENEWRPSKVARR</sequence>
<feature type="domain" description="Peptidase S53" evidence="26">
    <location>
        <begin position="223"/>
        <end position="610"/>
    </location>
</feature>
<dbReference type="SUPFAM" id="SSF53335">
    <property type="entry name" value="S-adenosyl-L-methionine-dependent methyltransferases"/>
    <property type="match status" value="1"/>
</dbReference>
<feature type="active site" evidence="21">
    <location>
        <position position="1457"/>
    </location>
</feature>
<keyword evidence="9 21" id="KW-0808">Transferase</keyword>
<keyword evidence="7 21" id="KW-0489">Methyltransferase</keyword>
<dbReference type="PROSITE" id="PS51038">
    <property type="entry name" value="BAH"/>
    <property type="match status" value="2"/>
</dbReference>
<dbReference type="GO" id="GO:0005634">
    <property type="term" value="C:nucleus"/>
    <property type="evidence" value="ECO:0007669"/>
    <property type="project" value="UniProtKB-SubCell"/>
</dbReference>
<dbReference type="InterPro" id="IPR001025">
    <property type="entry name" value="BAH_dom"/>
</dbReference>
<dbReference type="InterPro" id="IPR018117">
    <property type="entry name" value="C5_DNA_meth_AS"/>
</dbReference>
<keyword evidence="15 22" id="KW-0106">Calcium</keyword>
<keyword evidence="13 22" id="KW-0378">Hydrolase</keyword>
<dbReference type="InterPro" id="IPR001525">
    <property type="entry name" value="C5_MeTfrase"/>
</dbReference>
<feature type="active site" description="Charge relay system" evidence="22">
    <location>
        <position position="514"/>
    </location>
</feature>
<feature type="domain" description="BAH" evidence="25">
    <location>
        <begin position="1231"/>
        <end position="1348"/>
    </location>
</feature>
<dbReference type="InterPro" id="IPR057215">
    <property type="entry name" value="DUF7893"/>
</dbReference>